<feature type="transmembrane region" description="Helical" evidence="1">
    <location>
        <begin position="112"/>
        <end position="136"/>
    </location>
</feature>
<keyword evidence="1" id="KW-1133">Transmembrane helix</keyword>
<feature type="transmembrane region" description="Helical" evidence="1">
    <location>
        <begin position="47"/>
        <end position="71"/>
    </location>
</feature>
<protein>
    <recommendedName>
        <fullName evidence="2">Sphingolipid delta4-desaturase N-terminal domain-containing protein</fullName>
    </recommendedName>
</protein>
<dbReference type="PANTHER" id="PTHR12879:SF8">
    <property type="entry name" value="SPHINGOLIPID DELTA(4)-DESATURASE DES1"/>
    <property type="match status" value="1"/>
</dbReference>
<keyword evidence="1" id="KW-0812">Transmembrane</keyword>
<organism evidence="3">
    <name type="scientific">Percolomonas cosmopolitus</name>
    <dbReference type="NCBI Taxonomy" id="63605"/>
    <lineage>
        <taxon>Eukaryota</taxon>
        <taxon>Discoba</taxon>
        <taxon>Heterolobosea</taxon>
        <taxon>Tetramitia</taxon>
        <taxon>Eutetramitia</taxon>
        <taxon>Percolomonadidae</taxon>
        <taxon>Percolomonas</taxon>
    </lineage>
</organism>
<gene>
    <name evidence="3" type="ORF">PCOS0759_LOCUS3600</name>
</gene>
<accession>A0A7S1KPU1</accession>
<dbReference type="AlphaFoldDB" id="A0A7S1KPU1"/>
<dbReference type="InterPro" id="IPR013866">
    <property type="entry name" value="Sphingolipid_d4-desaturase_N"/>
</dbReference>
<evidence type="ECO:0000259" key="2">
    <source>
        <dbReference type="SMART" id="SM01269"/>
    </source>
</evidence>
<dbReference type="GO" id="GO:0042284">
    <property type="term" value="F:sphingolipid delta-4 desaturase activity"/>
    <property type="evidence" value="ECO:0007669"/>
    <property type="project" value="TreeGrafter"/>
</dbReference>
<dbReference type="GO" id="GO:0016020">
    <property type="term" value="C:membrane"/>
    <property type="evidence" value="ECO:0007669"/>
    <property type="project" value="GOC"/>
</dbReference>
<dbReference type="SMART" id="SM01269">
    <property type="entry name" value="Lipid_DES"/>
    <property type="match status" value="1"/>
</dbReference>
<dbReference type="Pfam" id="PF00487">
    <property type="entry name" value="FA_desaturase"/>
    <property type="match status" value="1"/>
</dbReference>
<feature type="transmembrane region" description="Helical" evidence="1">
    <location>
        <begin position="166"/>
        <end position="184"/>
    </location>
</feature>
<dbReference type="Pfam" id="PF08557">
    <property type="entry name" value="Lipid_DES"/>
    <property type="match status" value="1"/>
</dbReference>
<feature type="transmembrane region" description="Helical" evidence="1">
    <location>
        <begin position="196"/>
        <end position="213"/>
    </location>
</feature>
<feature type="transmembrane region" description="Helical" evidence="1">
    <location>
        <begin position="77"/>
        <end position="100"/>
    </location>
</feature>
<evidence type="ECO:0000313" key="3">
    <source>
        <dbReference type="EMBL" id="CAD9080360.1"/>
    </source>
</evidence>
<feature type="transmembrane region" description="Helical" evidence="1">
    <location>
        <begin position="219"/>
        <end position="239"/>
    </location>
</feature>
<feature type="domain" description="Sphingolipid delta4-desaturase N-terminal" evidence="2">
    <location>
        <begin position="18"/>
        <end position="54"/>
    </location>
</feature>
<dbReference type="GO" id="GO:0046513">
    <property type="term" value="P:ceramide biosynthetic process"/>
    <property type="evidence" value="ECO:0007669"/>
    <property type="project" value="TreeGrafter"/>
</dbReference>
<sequence>MPLIQRVDPSLLNLENFVSYTDSDAKDFHEQRKVAIMKKYGPKIRKLYGHCWTTKYYVAFVALTQLWISTWVVNQKWWVFLLVAWIFGGTLTHILTLAIHEVTHFLAFKKPLYNWALAYLADLPIPAATCVSFKLYHRDHHNMMGVEDVDTDIATFNEAQLMKGRFQKLIFVLFNSLIYSLRPVFTMPKPLTKELAVNWIVQLAFNAVWIHLFGWKTMLYFGVSLFLGLGLNPLAGHFISEHFVSHPSQDTYSYYGPLNYIAFNVGYHTEHHDFPNIPGSRLPELKRIAPEFYDNRFYYDSWSGVVWNYIMTDGFGLFNRKKVPSNHCTLKMRSVCHSSGVKSKKEE</sequence>
<dbReference type="EMBL" id="HBGD01004359">
    <property type="protein sequence ID" value="CAD9080360.1"/>
    <property type="molecule type" value="Transcribed_RNA"/>
</dbReference>
<dbReference type="InterPro" id="IPR005804">
    <property type="entry name" value="FA_desaturase_dom"/>
</dbReference>
<proteinExistence type="predicted"/>
<evidence type="ECO:0000256" key="1">
    <source>
        <dbReference type="SAM" id="Phobius"/>
    </source>
</evidence>
<reference evidence="3" key="1">
    <citation type="submission" date="2021-01" db="EMBL/GenBank/DDBJ databases">
        <authorList>
            <person name="Corre E."/>
            <person name="Pelletier E."/>
            <person name="Niang G."/>
            <person name="Scheremetjew M."/>
            <person name="Finn R."/>
            <person name="Kale V."/>
            <person name="Holt S."/>
            <person name="Cochrane G."/>
            <person name="Meng A."/>
            <person name="Brown T."/>
            <person name="Cohen L."/>
        </authorList>
    </citation>
    <scope>NUCLEOTIDE SEQUENCE</scope>
    <source>
        <strain evidence="3">WS</strain>
    </source>
</reference>
<name>A0A7S1KPU1_9EUKA</name>
<dbReference type="PANTHER" id="PTHR12879">
    <property type="entry name" value="SPHINGOLIPID DELTA 4 DESATURASE/C-4 HYDROXYLASE PROTEIN DES2"/>
    <property type="match status" value="1"/>
</dbReference>
<keyword evidence="1" id="KW-0472">Membrane</keyword>